<dbReference type="EMBL" id="LKST01000002">
    <property type="protein sequence ID" value="KQB84265.1"/>
    <property type="molecule type" value="Genomic_DNA"/>
</dbReference>
<gene>
    <name evidence="2" type="ORF">Cocul_01062</name>
</gene>
<feature type="compositionally biased region" description="Basic and acidic residues" evidence="1">
    <location>
        <begin position="342"/>
        <end position="363"/>
    </location>
</feature>
<comment type="caution">
    <text evidence="2">The sequence shown here is derived from an EMBL/GenBank/DDBJ whole genome shotgun (WGS) entry which is preliminary data.</text>
</comment>
<keyword evidence="3" id="KW-1185">Reference proteome</keyword>
<protein>
    <submittedName>
        <fullName evidence="2">Uncharacterized protein</fullName>
    </submittedName>
</protein>
<accession>A0A0Q0Z4B0</accession>
<dbReference type="CDD" id="cd06503">
    <property type="entry name" value="ATP-synt_Fo_b"/>
    <property type="match status" value="2"/>
</dbReference>
<sequence>MSKTSTAQKGRAAFNLRHLRRDNCGGDTRGDRKRLLKEAMRELDPQDLAHQAAMNSNIVVADAHLNVPFVNDGNGTFRRAASVEEVLAYQDARMDGVRVQKNSFETSLFVVHLPKSMCREIPDYYTSEVDGREVKRPRLVARDYEEAKQYLEESMRWLAENFIPGGIDAVAGGDMNFDESTPHIQFQADTFSPKPEDPDKLRCRPGIAYNTDTSVRYTSGPKKGKQISGNQKFIDAQRGLREHMHALGYPVELEVSERHDESLNLDRYTEQQDRERDLANREDDVEAKKRSVQRDMDAIDRDREQAATELEEAKAANEKAQGVLQHAEEQARAVAERVLKEAREKAEQEAEQIRSDARERAEQEAEQTLGLAEAQADELFDRAEETARSKASEITAAARSEAESITHKADEARKQAERDAETIRSEARDEAEREAETIRSEATRDAENTRSEARSDATDIRDAARSEAEQVARDRAALDSEREAFDVEKRAFTESLEARRAAAEEEAKIIIEEAVESLQDISNVDQDFLQIELDRDPEMKQRYRETVIDRTQRESAAARRRAQERIKQRRQQQQQRDRDGGMEL</sequence>
<dbReference type="RefSeq" id="WP_211257099.1">
    <property type="nucleotide sequence ID" value="NZ_LKST01000002.1"/>
</dbReference>
<dbReference type="Proteomes" id="UP000050517">
    <property type="component" value="Unassembled WGS sequence"/>
</dbReference>
<organism evidence="2 3">
    <name type="scientific">Corynebacterium oculi</name>
    <dbReference type="NCBI Taxonomy" id="1544416"/>
    <lineage>
        <taxon>Bacteria</taxon>
        <taxon>Bacillati</taxon>
        <taxon>Actinomycetota</taxon>
        <taxon>Actinomycetes</taxon>
        <taxon>Mycobacteriales</taxon>
        <taxon>Corynebacteriaceae</taxon>
        <taxon>Corynebacterium</taxon>
    </lineage>
</organism>
<dbReference type="AlphaFoldDB" id="A0A0Q0Z4B0"/>
<evidence type="ECO:0000313" key="2">
    <source>
        <dbReference type="EMBL" id="KQB84265.1"/>
    </source>
</evidence>
<name>A0A0Q0Z4B0_9CORY</name>
<feature type="compositionally biased region" description="Basic and acidic residues" evidence="1">
    <location>
        <begin position="400"/>
        <end position="492"/>
    </location>
</feature>
<dbReference type="PATRIC" id="fig|1544416.3.peg.1068"/>
<feature type="region of interest" description="Disordered" evidence="1">
    <location>
        <begin position="535"/>
        <end position="584"/>
    </location>
</feature>
<reference evidence="2 3" key="1">
    <citation type="submission" date="2015-10" db="EMBL/GenBank/DDBJ databases">
        <title>Corynebacteirum lowii and Corynebacterium oculi species nova, derived from human clinical disease and and emended description of Corynebacterium mastiditis.</title>
        <authorList>
            <person name="Bernard K."/>
            <person name="Pacheco A.L."/>
            <person name="Mcdougall C."/>
            <person name="Burtx T."/>
            <person name="Weibe D."/>
            <person name="Tyler S."/>
            <person name="Olson A.B."/>
            <person name="Cnockaert M."/>
            <person name="Eguchi H."/>
            <person name="Kuwahara T."/>
            <person name="Nakayama-Imaohji H."/>
            <person name="Boudewijins M."/>
            <person name="Van Hoecke F."/>
            <person name="Bernier A.-M."/>
            <person name="Vandamme P."/>
        </authorList>
    </citation>
    <scope>NUCLEOTIDE SEQUENCE [LARGE SCALE GENOMIC DNA]</scope>
    <source>
        <strain evidence="2 3">NML 130210</strain>
    </source>
</reference>
<feature type="compositionally biased region" description="Basic and acidic residues" evidence="1">
    <location>
        <begin position="535"/>
        <end position="566"/>
    </location>
</feature>
<feature type="region of interest" description="Disordered" evidence="1">
    <location>
        <begin position="270"/>
        <end position="312"/>
    </location>
</feature>
<proteinExistence type="predicted"/>
<evidence type="ECO:0000313" key="3">
    <source>
        <dbReference type="Proteomes" id="UP000050517"/>
    </source>
</evidence>
<feature type="compositionally biased region" description="Basic and acidic residues" evidence="1">
    <location>
        <begin position="379"/>
        <end position="391"/>
    </location>
</feature>
<dbReference type="STRING" id="1544416.Cocul_01062"/>
<feature type="compositionally biased region" description="Basic and acidic residues" evidence="1">
    <location>
        <begin position="575"/>
        <end position="584"/>
    </location>
</feature>
<evidence type="ECO:0000256" key="1">
    <source>
        <dbReference type="SAM" id="MobiDB-lite"/>
    </source>
</evidence>
<feature type="region of interest" description="Disordered" evidence="1">
    <location>
        <begin position="342"/>
        <end position="492"/>
    </location>
</feature>